<dbReference type="SUPFAM" id="SSF52540">
    <property type="entry name" value="P-loop containing nucleoside triphosphate hydrolases"/>
    <property type="match status" value="1"/>
</dbReference>
<evidence type="ECO:0000256" key="4">
    <source>
        <dbReference type="ARBA" id="ARBA00022692"/>
    </source>
</evidence>
<feature type="transmembrane region" description="Helical" evidence="9">
    <location>
        <begin position="20"/>
        <end position="40"/>
    </location>
</feature>
<protein>
    <submittedName>
        <fullName evidence="12">ABC-type multidrug transport system, ATPase and permease component</fullName>
    </submittedName>
</protein>
<dbReference type="Proteomes" id="UP000183047">
    <property type="component" value="Unassembled WGS sequence"/>
</dbReference>
<dbReference type="InterPro" id="IPR017871">
    <property type="entry name" value="ABC_transporter-like_CS"/>
</dbReference>
<accession>A0A1G5EMW6</accession>
<evidence type="ECO:0000313" key="13">
    <source>
        <dbReference type="Proteomes" id="UP000183047"/>
    </source>
</evidence>
<dbReference type="GO" id="GO:0016887">
    <property type="term" value="F:ATP hydrolysis activity"/>
    <property type="evidence" value="ECO:0007669"/>
    <property type="project" value="InterPro"/>
</dbReference>
<dbReference type="InterPro" id="IPR039421">
    <property type="entry name" value="Type_1_exporter"/>
</dbReference>
<feature type="transmembrane region" description="Helical" evidence="9">
    <location>
        <begin position="231"/>
        <end position="255"/>
    </location>
</feature>
<feature type="transmembrane region" description="Helical" evidence="9">
    <location>
        <begin position="157"/>
        <end position="178"/>
    </location>
</feature>
<evidence type="ECO:0000256" key="1">
    <source>
        <dbReference type="ARBA" id="ARBA00004651"/>
    </source>
</evidence>
<dbReference type="GO" id="GO:0015421">
    <property type="term" value="F:ABC-type oligopeptide transporter activity"/>
    <property type="evidence" value="ECO:0007669"/>
    <property type="project" value="TreeGrafter"/>
</dbReference>
<organism evidence="12 13">
    <name type="scientific">Butyrivibrio hungatei</name>
    <dbReference type="NCBI Taxonomy" id="185008"/>
    <lineage>
        <taxon>Bacteria</taxon>
        <taxon>Bacillati</taxon>
        <taxon>Bacillota</taxon>
        <taxon>Clostridia</taxon>
        <taxon>Lachnospirales</taxon>
        <taxon>Lachnospiraceae</taxon>
        <taxon>Butyrivibrio</taxon>
    </lineage>
</organism>
<dbReference type="PROSITE" id="PS50893">
    <property type="entry name" value="ABC_TRANSPORTER_2"/>
    <property type="match status" value="1"/>
</dbReference>
<keyword evidence="4 9" id="KW-0812">Transmembrane</keyword>
<dbReference type="PANTHER" id="PTHR43394">
    <property type="entry name" value="ATP-DEPENDENT PERMEASE MDL1, MITOCHONDRIAL"/>
    <property type="match status" value="1"/>
</dbReference>
<dbReference type="InterPro" id="IPR027417">
    <property type="entry name" value="P-loop_NTPase"/>
</dbReference>
<feature type="transmembrane region" description="Helical" evidence="9">
    <location>
        <begin position="52"/>
        <end position="77"/>
    </location>
</feature>
<evidence type="ECO:0000259" key="10">
    <source>
        <dbReference type="PROSITE" id="PS50893"/>
    </source>
</evidence>
<reference evidence="13" key="1">
    <citation type="submission" date="2016-10" db="EMBL/GenBank/DDBJ databases">
        <authorList>
            <person name="Varghese N."/>
            <person name="Submissions S."/>
        </authorList>
    </citation>
    <scope>NUCLEOTIDE SEQUENCE [LARGE SCALE GENOMIC DNA]</scope>
    <source>
        <strain evidence="13">XBD2006</strain>
    </source>
</reference>
<dbReference type="STRING" id="185008.bhn_I1533"/>
<dbReference type="CDD" id="cd18548">
    <property type="entry name" value="ABC_6TM_Tm287_like"/>
    <property type="match status" value="1"/>
</dbReference>
<feature type="domain" description="ABC transmembrane type-1" evidence="11">
    <location>
        <begin position="16"/>
        <end position="298"/>
    </location>
</feature>
<dbReference type="Pfam" id="PF00005">
    <property type="entry name" value="ABC_tran"/>
    <property type="match status" value="1"/>
</dbReference>
<keyword evidence="2" id="KW-0813">Transport</keyword>
<dbReference type="SUPFAM" id="SSF90123">
    <property type="entry name" value="ABC transporter transmembrane region"/>
    <property type="match status" value="1"/>
</dbReference>
<keyword evidence="7 9" id="KW-1133">Transmembrane helix</keyword>
<sequence length="574" mass="63717">MKKLLVYLRDYKKEIALGPLFKLLEASFELMVPLVIAAMIDKGIESGDKSYVIKMCMILILLCVIGCVSAITAQFYAAKAAAGFAKKVKRALFNNIQSLSFSDMDRIGTSAMMTRMTSDINQVQQGVNLTIRLLLRSPFIVFGAMIMAFTIDVRQALIFLVTIILLFAVVGAIMGWSIPKYGEIQSRLDKVLRLTRENHTGVRVIRAFGLENEEKDKFHKSNDHLMELQSFVGGISSLMNPVTFAILNIALLILIYKGGVYVEAGEMTKGEVVALYNYMSQILVELIKLANLILTITKSIASGNRVQELIELKSSMSDGSVDTFDKTDEHVVFDNVSMRYEGDSEDSLEHISLTVKRGERIGIIGGTGSGKSTLINLIPRFYDVREGNVLIDGRNVKEYKLDALRERIGIVPQKAVLFHGTVRDNMRWGKNDATDEEIYEALGIAQAKEIIDGKDNGLDHMVSQGGKNFSGGQRQRLTIARALVRKPEILILDDSASALDFLTDKNLRKAIGEMKDAPTTFIVSQRTSAVHDCDKILVLENGAVVGMGTHDKLLETCELYKEIYDSQYKKEGAV</sequence>
<dbReference type="FunFam" id="3.40.50.300:FF:000221">
    <property type="entry name" value="Multidrug ABC transporter ATP-binding protein"/>
    <property type="match status" value="1"/>
</dbReference>
<keyword evidence="8 9" id="KW-0472">Membrane</keyword>
<dbReference type="PROSITE" id="PS00211">
    <property type="entry name" value="ABC_TRANSPORTER_1"/>
    <property type="match status" value="1"/>
</dbReference>
<dbReference type="OrthoDB" id="9762778at2"/>
<dbReference type="SMART" id="SM00382">
    <property type="entry name" value="AAA"/>
    <property type="match status" value="1"/>
</dbReference>
<feature type="transmembrane region" description="Helical" evidence="9">
    <location>
        <begin position="133"/>
        <end position="151"/>
    </location>
</feature>
<dbReference type="AlphaFoldDB" id="A0A1G5EMW6"/>
<dbReference type="RefSeq" id="WP_074462586.1">
    <property type="nucleotide sequence ID" value="NZ_FMUR01000011.1"/>
</dbReference>
<dbReference type="Pfam" id="PF00664">
    <property type="entry name" value="ABC_membrane"/>
    <property type="match status" value="1"/>
</dbReference>
<dbReference type="Gene3D" id="1.20.1560.10">
    <property type="entry name" value="ABC transporter type 1, transmembrane domain"/>
    <property type="match status" value="1"/>
</dbReference>
<dbReference type="InterPro" id="IPR003593">
    <property type="entry name" value="AAA+_ATPase"/>
</dbReference>
<evidence type="ECO:0000256" key="6">
    <source>
        <dbReference type="ARBA" id="ARBA00022840"/>
    </source>
</evidence>
<evidence type="ECO:0000256" key="3">
    <source>
        <dbReference type="ARBA" id="ARBA00022475"/>
    </source>
</evidence>
<dbReference type="InterPro" id="IPR003439">
    <property type="entry name" value="ABC_transporter-like_ATP-bd"/>
</dbReference>
<keyword evidence="6" id="KW-0067">ATP-binding</keyword>
<evidence type="ECO:0000256" key="2">
    <source>
        <dbReference type="ARBA" id="ARBA00022448"/>
    </source>
</evidence>
<dbReference type="Gene3D" id="3.40.50.300">
    <property type="entry name" value="P-loop containing nucleotide triphosphate hydrolases"/>
    <property type="match status" value="1"/>
</dbReference>
<evidence type="ECO:0000256" key="8">
    <source>
        <dbReference type="ARBA" id="ARBA00023136"/>
    </source>
</evidence>
<evidence type="ECO:0000256" key="9">
    <source>
        <dbReference type="SAM" id="Phobius"/>
    </source>
</evidence>
<dbReference type="EMBL" id="FMUR01000011">
    <property type="protein sequence ID" value="SCY28302.1"/>
    <property type="molecule type" value="Genomic_DNA"/>
</dbReference>
<gene>
    <name evidence="12" type="ORF">SAMN02910451_02022</name>
</gene>
<keyword evidence="5" id="KW-0547">Nucleotide-binding</keyword>
<evidence type="ECO:0000313" key="12">
    <source>
        <dbReference type="EMBL" id="SCY28302.1"/>
    </source>
</evidence>
<keyword evidence="3" id="KW-1003">Cell membrane</keyword>
<keyword evidence="13" id="KW-1185">Reference proteome</keyword>
<evidence type="ECO:0000259" key="11">
    <source>
        <dbReference type="PROSITE" id="PS50929"/>
    </source>
</evidence>
<dbReference type="GO" id="GO:0005524">
    <property type="term" value="F:ATP binding"/>
    <property type="evidence" value="ECO:0007669"/>
    <property type="project" value="UniProtKB-KW"/>
</dbReference>
<dbReference type="PANTHER" id="PTHR43394:SF1">
    <property type="entry name" value="ATP-BINDING CASSETTE SUB-FAMILY B MEMBER 10, MITOCHONDRIAL"/>
    <property type="match status" value="1"/>
</dbReference>
<comment type="subcellular location">
    <subcellularLocation>
        <location evidence="1">Cell membrane</location>
        <topology evidence="1">Multi-pass membrane protein</topology>
    </subcellularLocation>
</comment>
<proteinExistence type="predicted"/>
<dbReference type="InterPro" id="IPR011527">
    <property type="entry name" value="ABC1_TM_dom"/>
</dbReference>
<name>A0A1G5EMW6_9FIRM</name>
<dbReference type="InterPro" id="IPR036640">
    <property type="entry name" value="ABC1_TM_sf"/>
</dbReference>
<dbReference type="GO" id="GO:0005886">
    <property type="term" value="C:plasma membrane"/>
    <property type="evidence" value="ECO:0007669"/>
    <property type="project" value="UniProtKB-SubCell"/>
</dbReference>
<dbReference type="PROSITE" id="PS50929">
    <property type="entry name" value="ABC_TM1F"/>
    <property type="match status" value="1"/>
</dbReference>
<feature type="domain" description="ABC transporter" evidence="10">
    <location>
        <begin position="331"/>
        <end position="566"/>
    </location>
</feature>
<evidence type="ECO:0000256" key="5">
    <source>
        <dbReference type="ARBA" id="ARBA00022741"/>
    </source>
</evidence>
<evidence type="ECO:0000256" key="7">
    <source>
        <dbReference type="ARBA" id="ARBA00022989"/>
    </source>
</evidence>